<dbReference type="GeneID" id="59346521"/>
<dbReference type="RefSeq" id="XP_037219649.1">
    <property type="nucleotide sequence ID" value="XM_037364005.1"/>
</dbReference>
<evidence type="ECO:0000256" key="1">
    <source>
        <dbReference type="PROSITE-ProRule" id="PRU00175"/>
    </source>
</evidence>
<dbReference type="InterPro" id="IPR013083">
    <property type="entry name" value="Znf_RING/FYVE/PHD"/>
</dbReference>
<dbReference type="InterPro" id="IPR001841">
    <property type="entry name" value="Znf_RING"/>
</dbReference>
<keyword evidence="1" id="KW-0863">Zinc-finger</keyword>
<name>A0A8H6W138_9AGAR</name>
<dbReference type="GO" id="GO:0008270">
    <property type="term" value="F:zinc ion binding"/>
    <property type="evidence" value="ECO:0007669"/>
    <property type="project" value="UniProtKB-KW"/>
</dbReference>
<dbReference type="Proteomes" id="UP000636479">
    <property type="component" value="Unassembled WGS sequence"/>
</dbReference>
<evidence type="ECO:0000313" key="4">
    <source>
        <dbReference type="EMBL" id="KAF7301649.1"/>
    </source>
</evidence>
<dbReference type="Pfam" id="PF13639">
    <property type="entry name" value="zf-RING_2"/>
    <property type="match status" value="1"/>
</dbReference>
<dbReference type="AlphaFoldDB" id="A0A8H6W138"/>
<comment type="caution">
    <text evidence="4">The sequence shown here is derived from an EMBL/GenBank/DDBJ whole genome shotgun (WGS) entry which is preliminary data.</text>
</comment>
<evidence type="ECO:0000256" key="2">
    <source>
        <dbReference type="SAM" id="MobiDB-lite"/>
    </source>
</evidence>
<organism evidence="4 5">
    <name type="scientific">Mycena indigotica</name>
    <dbReference type="NCBI Taxonomy" id="2126181"/>
    <lineage>
        <taxon>Eukaryota</taxon>
        <taxon>Fungi</taxon>
        <taxon>Dikarya</taxon>
        <taxon>Basidiomycota</taxon>
        <taxon>Agaricomycotina</taxon>
        <taxon>Agaricomycetes</taxon>
        <taxon>Agaricomycetidae</taxon>
        <taxon>Agaricales</taxon>
        <taxon>Marasmiineae</taxon>
        <taxon>Mycenaceae</taxon>
        <taxon>Mycena</taxon>
    </lineage>
</organism>
<evidence type="ECO:0000313" key="5">
    <source>
        <dbReference type="Proteomes" id="UP000636479"/>
    </source>
</evidence>
<feature type="domain" description="RING-type" evidence="3">
    <location>
        <begin position="65"/>
        <end position="115"/>
    </location>
</feature>
<protein>
    <submittedName>
        <fullName evidence="4">RING-type domain-containing protein</fullName>
    </submittedName>
</protein>
<feature type="compositionally biased region" description="Acidic residues" evidence="2">
    <location>
        <begin position="160"/>
        <end position="173"/>
    </location>
</feature>
<evidence type="ECO:0000259" key="3">
    <source>
        <dbReference type="PROSITE" id="PS50089"/>
    </source>
</evidence>
<reference evidence="4" key="1">
    <citation type="submission" date="2020-05" db="EMBL/GenBank/DDBJ databases">
        <title>Mycena genomes resolve the evolution of fungal bioluminescence.</title>
        <authorList>
            <person name="Tsai I.J."/>
        </authorList>
    </citation>
    <scope>NUCLEOTIDE SEQUENCE</scope>
    <source>
        <strain evidence="4">171206Taipei</strain>
    </source>
</reference>
<dbReference type="PROSITE" id="PS50089">
    <property type="entry name" value="ZF_RING_2"/>
    <property type="match status" value="1"/>
</dbReference>
<feature type="compositionally biased region" description="Acidic residues" evidence="2">
    <location>
        <begin position="126"/>
        <end position="147"/>
    </location>
</feature>
<accession>A0A8H6W138</accession>
<feature type="region of interest" description="Disordered" evidence="2">
    <location>
        <begin position="124"/>
        <end position="226"/>
    </location>
</feature>
<keyword evidence="1" id="KW-0479">Metal-binding</keyword>
<keyword evidence="1" id="KW-0862">Zinc</keyword>
<feature type="compositionally biased region" description="Acidic residues" evidence="2">
    <location>
        <begin position="198"/>
        <end position="217"/>
    </location>
</feature>
<dbReference type="EMBL" id="JACAZF010000006">
    <property type="protein sequence ID" value="KAF7301649.1"/>
    <property type="molecule type" value="Genomic_DNA"/>
</dbReference>
<keyword evidence="5" id="KW-1185">Reference proteome</keyword>
<dbReference type="OrthoDB" id="8062037at2759"/>
<sequence length="226" mass="25216">MRLDADSDASCISHRVTNVGFVDISPHILLNSLQTMDPEIQTIITNFWQTLPSMQLDELDPEDNCPICFLDFETLLSSESGTQAGVTKLACGHIFCRKDLSEWIRSMHGSCPTCRHVFLDIRPPSSDDESDGGEYVPDPDELEEEDSFAFTSDGYTDMESNGDEMELEDDDWEDRSSLSAGVEQDTDEDTTSLHSDAEVVDVEVVADDEEDLDDSQSSDDQSREPK</sequence>
<proteinExistence type="predicted"/>
<dbReference type="Gene3D" id="3.30.40.10">
    <property type="entry name" value="Zinc/RING finger domain, C3HC4 (zinc finger)"/>
    <property type="match status" value="1"/>
</dbReference>
<gene>
    <name evidence="4" type="ORF">MIND_00730400</name>
</gene>
<dbReference type="SUPFAM" id="SSF57850">
    <property type="entry name" value="RING/U-box"/>
    <property type="match status" value="1"/>
</dbReference>